<comment type="subcellular location">
    <subcellularLocation>
        <location evidence="1">Membrane</location>
        <topology evidence="1">Multi-pass membrane protein</topology>
    </subcellularLocation>
</comment>
<dbReference type="AlphaFoldDB" id="A0AAV8S768"/>
<dbReference type="InterPro" id="IPR026961">
    <property type="entry name" value="PGG_dom"/>
</dbReference>
<feature type="repeat" description="ANK" evidence="7">
    <location>
        <begin position="111"/>
        <end position="133"/>
    </location>
</feature>
<comment type="caution">
    <text evidence="10">The sequence shown here is derived from an EMBL/GenBank/DDBJ whole genome shotgun (WGS) entry which is preliminary data.</text>
</comment>
<dbReference type="PROSITE" id="PS50088">
    <property type="entry name" value="ANK_REPEAT"/>
    <property type="match status" value="4"/>
</dbReference>
<accession>A0AAV8S768</accession>
<evidence type="ECO:0000313" key="11">
    <source>
        <dbReference type="Proteomes" id="UP001159364"/>
    </source>
</evidence>
<evidence type="ECO:0000256" key="6">
    <source>
        <dbReference type="ARBA" id="ARBA00023136"/>
    </source>
</evidence>
<dbReference type="SUPFAM" id="SSF48403">
    <property type="entry name" value="Ankyrin repeat"/>
    <property type="match status" value="1"/>
</dbReference>
<feature type="repeat" description="ANK" evidence="7">
    <location>
        <begin position="69"/>
        <end position="91"/>
    </location>
</feature>
<dbReference type="SMART" id="SM00248">
    <property type="entry name" value="ANK"/>
    <property type="match status" value="9"/>
</dbReference>
<feature type="domain" description="PGG" evidence="9">
    <location>
        <begin position="443"/>
        <end position="549"/>
    </location>
</feature>
<dbReference type="PROSITE" id="PS50297">
    <property type="entry name" value="ANK_REP_REGION"/>
    <property type="match status" value="4"/>
</dbReference>
<name>A0AAV8S768_9ROSI</name>
<feature type="repeat" description="ANK" evidence="7">
    <location>
        <begin position="212"/>
        <end position="244"/>
    </location>
</feature>
<feature type="transmembrane region" description="Helical" evidence="8">
    <location>
        <begin position="486"/>
        <end position="508"/>
    </location>
</feature>
<keyword evidence="3" id="KW-0677">Repeat</keyword>
<evidence type="ECO:0000256" key="5">
    <source>
        <dbReference type="ARBA" id="ARBA00023043"/>
    </source>
</evidence>
<feature type="transmembrane region" description="Helical" evidence="8">
    <location>
        <begin position="529"/>
        <end position="551"/>
    </location>
</feature>
<evidence type="ECO:0000256" key="8">
    <source>
        <dbReference type="SAM" id="Phobius"/>
    </source>
</evidence>
<gene>
    <name evidence="10" type="ORF">K2173_012793</name>
</gene>
<dbReference type="PANTHER" id="PTHR24186">
    <property type="entry name" value="PROTEIN PHOSPHATASE 1 REGULATORY SUBUNIT"/>
    <property type="match status" value="1"/>
</dbReference>
<evidence type="ECO:0000313" key="10">
    <source>
        <dbReference type="EMBL" id="KAJ8747903.1"/>
    </source>
</evidence>
<dbReference type="Gene3D" id="1.25.40.20">
    <property type="entry name" value="Ankyrin repeat-containing domain"/>
    <property type="match status" value="2"/>
</dbReference>
<evidence type="ECO:0000256" key="7">
    <source>
        <dbReference type="PROSITE-ProRule" id="PRU00023"/>
    </source>
</evidence>
<dbReference type="Pfam" id="PF13962">
    <property type="entry name" value="PGG"/>
    <property type="match status" value="1"/>
</dbReference>
<keyword evidence="2 8" id="KW-0812">Transmembrane</keyword>
<sequence>MDPELYQAVTSGSLKNFEELTTQDPNRLLQVTSGHKNTILHIAAKFGRMQMAEKIISLPFSLLHQANAKGDSPLHIAARLGRLQMSQLLINFAKLVEVEVERELVRMENQDNDTALHDAVRNGHFEIVSLLINEDPGLARVVNGAGESPMFLAVDRKFYKIASHILKTVPICSYVGRNRMNALHAAIIRADKNFMHEVHQRYPSAISEADNFGWIPLHYAAYLGNAEVVELLLGLDISLSYVKDKEGMSALLIAAKAGQDDVIEKFIDKCPDTSELLDNRGRTALHIAAEKGKTNAIKIFLSRQCFEDLINEQDKDGNTPFHLAALESHHEVLLVLTNDPRVDKGATNKAGLTAFDIIKSNTQLKQHKKAQIIWKMKAHGVLQSLKQAVKTETTKVQVIEQPWQQGQQQLTPGKETSSSIIGEEGDNLKIKTLQAEPEPLILKHLKDMATTNLLVATIVATVTFIAALLVPGGYKTDEQGSLTQKVGFGVFMIATCLAFGLSTASIFLHFGASGVKRDYIAAYLIKYAFLFNEWSIYGMVLAFLAGTSLVLAGSVGLTAASVITACCFLLGPLIYTIITTNLHS</sequence>
<dbReference type="Pfam" id="PF12796">
    <property type="entry name" value="Ank_2"/>
    <property type="match status" value="4"/>
</dbReference>
<dbReference type="InterPro" id="IPR036770">
    <property type="entry name" value="Ankyrin_rpt-contain_sf"/>
</dbReference>
<keyword evidence="5 7" id="KW-0040">ANK repeat</keyword>
<keyword evidence="4 8" id="KW-1133">Transmembrane helix</keyword>
<evidence type="ECO:0000256" key="1">
    <source>
        <dbReference type="ARBA" id="ARBA00004141"/>
    </source>
</evidence>
<evidence type="ECO:0000256" key="2">
    <source>
        <dbReference type="ARBA" id="ARBA00022692"/>
    </source>
</evidence>
<feature type="transmembrane region" description="Helical" evidence="8">
    <location>
        <begin position="557"/>
        <end position="578"/>
    </location>
</feature>
<evidence type="ECO:0000259" key="9">
    <source>
        <dbReference type="Pfam" id="PF13962"/>
    </source>
</evidence>
<dbReference type="EMBL" id="JAIWQS010000055">
    <property type="protein sequence ID" value="KAJ8747903.1"/>
    <property type="molecule type" value="Genomic_DNA"/>
</dbReference>
<protein>
    <recommendedName>
        <fullName evidence="9">PGG domain-containing protein</fullName>
    </recommendedName>
</protein>
<organism evidence="10 11">
    <name type="scientific">Erythroxylum novogranatense</name>
    <dbReference type="NCBI Taxonomy" id="1862640"/>
    <lineage>
        <taxon>Eukaryota</taxon>
        <taxon>Viridiplantae</taxon>
        <taxon>Streptophyta</taxon>
        <taxon>Embryophyta</taxon>
        <taxon>Tracheophyta</taxon>
        <taxon>Spermatophyta</taxon>
        <taxon>Magnoliopsida</taxon>
        <taxon>eudicotyledons</taxon>
        <taxon>Gunneridae</taxon>
        <taxon>Pentapetalae</taxon>
        <taxon>rosids</taxon>
        <taxon>fabids</taxon>
        <taxon>Malpighiales</taxon>
        <taxon>Erythroxylaceae</taxon>
        <taxon>Erythroxylum</taxon>
    </lineage>
</organism>
<evidence type="ECO:0000256" key="3">
    <source>
        <dbReference type="ARBA" id="ARBA00022737"/>
    </source>
</evidence>
<dbReference type="Proteomes" id="UP001159364">
    <property type="component" value="Unassembled WGS sequence"/>
</dbReference>
<reference evidence="10 11" key="1">
    <citation type="submission" date="2021-09" db="EMBL/GenBank/DDBJ databases">
        <title>Genomic insights and catalytic innovation underlie evolution of tropane alkaloids biosynthesis.</title>
        <authorList>
            <person name="Wang Y.-J."/>
            <person name="Tian T."/>
            <person name="Huang J.-P."/>
            <person name="Huang S.-X."/>
        </authorList>
    </citation>
    <scope>NUCLEOTIDE SEQUENCE [LARGE SCALE GENOMIC DNA]</scope>
    <source>
        <strain evidence="10">KIB-2018</strain>
        <tissue evidence="10">Leaf</tissue>
    </source>
</reference>
<keyword evidence="11" id="KW-1185">Reference proteome</keyword>
<feature type="transmembrane region" description="Helical" evidence="8">
    <location>
        <begin position="453"/>
        <end position="474"/>
    </location>
</feature>
<keyword evidence="6 8" id="KW-0472">Membrane</keyword>
<evidence type="ECO:0000256" key="4">
    <source>
        <dbReference type="ARBA" id="ARBA00022989"/>
    </source>
</evidence>
<dbReference type="GO" id="GO:0005886">
    <property type="term" value="C:plasma membrane"/>
    <property type="evidence" value="ECO:0007669"/>
    <property type="project" value="TreeGrafter"/>
</dbReference>
<proteinExistence type="predicted"/>
<dbReference type="InterPro" id="IPR002110">
    <property type="entry name" value="Ankyrin_rpt"/>
</dbReference>
<feature type="repeat" description="ANK" evidence="7">
    <location>
        <begin position="280"/>
        <end position="312"/>
    </location>
</feature>
<dbReference type="PANTHER" id="PTHR24186:SF50">
    <property type="entry name" value="ANKYRIN REPEAT-CONTAINING PROTEIN ITN1-LIKE ISOFORM X1"/>
    <property type="match status" value="1"/>
</dbReference>